<organism evidence="1">
    <name type="scientific">marine metagenome</name>
    <dbReference type="NCBI Taxonomy" id="408172"/>
    <lineage>
        <taxon>unclassified sequences</taxon>
        <taxon>metagenomes</taxon>
        <taxon>ecological metagenomes</taxon>
    </lineage>
</organism>
<proteinExistence type="predicted"/>
<dbReference type="Pfam" id="PF01075">
    <property type="entry name" value="Glyco_transf_9"/>
    <property type="match status" value="1"/>
</dbReference>
<evidence type="ECO:0000313" key="1">
    <source>
        <dbReference type="EMBL" id="SVD06855.1"/>
    </source>
</evidence>
<feature type="non-terminal residue" evidence="1">
    <location>
        <position position="1"/>
    </location>
</feature>
<accession>A0A382SBL5</accession>
<name>A0A382SBL5_9ZZZZ</name>
<gene>
    <name evidence="1" type="ORF">METZ01_LOCUS359709</name>
</gene>
<sequence>VIRRAELFIGLDNGVTHIAASFDVNIVSIHIGFPVECCGALSPHATVVAHEPFSPGDSIKVNEVYEKVKPLLG</sequence>
<dbReference type="SUPFAM" id="SSF53756">
    <property type="entry name" value="UDP-Glycosyltransferase/glycogen phosphorylase"/>
    <property type="match status" value="1"/>
</dbReference>
<dbReference type="EMBL" id="UINC01127617">
    <property type="protein sequence ID" value="SVD06855.1"/>
    <property type="molecule type" value="Genomic_DNA"/>
</dbReference>
<dbReference type="Gene3D" id="3.40.50.2000">
    <property type="entry name" value="Glycogen Phosphorylase B"/>
    <property type="match status" value="1"/>
</dbReference>
<protein>
    <submittedName>
        <fullName evidence="1">Uncharacterized protein</fullName>
    </submittedName>
</protein>
<reference evidence="1" key="1">
    <citation type="submission" date="2018-05" db="EMBL/GenBank/DDBJ databases">
        <authorList>
            <person name="Lanie J.A."/>
            <person name="Ng W.-L."/>
            <person name="Kazmierczak K.M."/>
            <person name="Andrzejewski T.M."/>
            <person name="Davidsen T.M."/>
            <person name="Wayne K.J."/>
            <person name="Tettelin H."/>
            <person name="Glass J.I."/>
            <person name="Rusch D."/>
            <person name="Podicherti R."/>
            <person name="Tsui H.-C.T."/>
            <person name="Winkler M.E."/>
        </authorList>
    </citation>
    <scope>NUCLEOTIDE SEQUENCE</scope>
</reference>
<dbReference type="GO" id="GO:0016757">
    <property type="term" value="F:glycosyltransferase activity"/>
    <property type="evidence" value="ECO:0007669"/>
    <property type="project" value="InterPro"/>
</dbReference>
<dbReference type="AlphaFoldDB" id="A0A382SBL5"/>
<dbReference type="InterPro" id="IPR002201">
    <property type="entry name" value="Glyco_trans_9"/>
</dbReference>